<feature type="transmembrane region" description="Helical" evidence="1">
    <location>
        <begin position="35"/>
        <end position="63"/>
    </location>
</feature>
<name>A0A8B8ELV5_CRAVI</name>
<keyword evidence="2" id="KW-1185">Reference proteome</keyword>
<feature type="transmembrane region" description="Helical" evidence="1">
    <location>
        <begin position="12"/>
        <end position="29"/>
    </location>
</feature>
<dbReference type="RefSeq" id="XP_022340892.1">
    <property type="nucleotide sequence ID" value="XM_022485184.1"/>
</dbReference>
<organism evidence="2 3">
    <name type="scientific">Crassostrea virginica</name>
    <name type="common">Eastern oyster</name>
    <dbReference type="NCBI Taxonomy" id="6565"/>
    <lineage>
        <taxon>Eukaryota</taxon>
        <taxon>Metazoa</taxon>
        <taxon>Spiralia</taxon>
        <taxon>Lophotrochozoa</taxon>
        <taxon>Mollusca</taxon>
        <taxon>Bivalvia</taxon>
        <taxon>Autobranchia</taxon>
        <taxon>Pteriomorphia</taxon>
        <taxon>Ostreida</taxon>
        <taxon>Ostreoidea</taxon>
        <taxon>Ostreidae</taxon>
        <taxon>Crassostrea</taxon>
    </lineage>
</organism>
<dbReference type="AlphaFoldDB" id="A0A8B8ELV5"/>
<proteinExistence type="predicted"/>
<protein>
    <submittedName>
        <fullName evidence="3">Uncharacterized protein LOC111135266 isoform X2</fullName>
    </submittedName>
</protein>
<keyword evidence="1" id="KW-0472">Membrane</keyword>
<gene>
    <name evidence="3" type="primary">LOC111135266</name>
</gene>
<evidence type="ECO:0000313" key="2">
    <source>
        <dbReference type="Proteomes" id="UP000694844"/>
    </source>
</evidence>
<reference evidence="3" key="1">
    <citation type="submission" date="2025-08" db="UniProtKB">
        <authorList>
            <consortium name="RefSeq"/>
        </authorList>
    </citation>
    <scope>IDENTIFICATION</scope>
    <source>
        <tissue evidence="3">Whole sample</tissue>
    </source>
</reference>
<keyword evidence="1" id="KW-0812">Transmembrane</keyword>
<sequence>MGYQDMRSRPCRIIHLVHCINMVHAYYAFDNQYTMSVWILLVIGVVGSMVVLVGLVFAVYWCCSKLSATPNTSPLIDPDQQMYTTTESRDLSEQYLGQCNEAMENDISEQSFGYSVPPPQSFPTADSYYGYSTQPTQPYVYLPSDVR</sequence>
<evidence type="ECO:0000313" key="3">
    <source>
        <dbReference type="RefSeq" id="XP_022340892.1"/>
    </source>
</evidence>
<keyword evidence="1" id="KW-1133">Transmembrane helix</keyword>
<dbReference type="GeneID" id="111135266"/>
<evidence type="ECO:0000256" key="1">
    <source>
        <dbReference type="SAM" id="Phobius"/>
    </source>
</evidence>
<accession>A0A8B8ELV5</accession>
<dbReference type="Proteomes" id="UP000694844">
    <property type="component" value="Chromosome 5"/>
</dbReference>